<proteinExistence type="predicted"/>
<feature type="region of interest" description="Disordered" evidence="1">
    <location>
        <begin position="45"/>
        <end position="66"/>
    </location>
</feature>
<comment type="caution">
    <text evidence="2">The sequence shown here is derived from an EMBL/GenBank/DDBJ whole genome shotgun (WGS) entry which is preliminary data.</text>
</comment>
<dbReference type="EMBL" id="CADEAL010004035">
    <property type="protein sequence ID" value="CAB1449972.1"/>
    <property type="molecule type" value="Genomic_DNA"/>
</dbReference>
<evidence type="ECO:0000313" key="2">
    <source>
        <dbReference type="EMBL" id="CAB1449972.1"/>
    </source>
</evidence>
<keyword evidence="3" id="KW-1185">Reference proteome</keyword>
<gene>
    <name evidence="2" type="ORF">PLEPLA_LOCUS37658</name>
</gene>
<evidence type="ECO:0000313" key="3">
    <source>
        <dbReference type="Proteomes" id="UP001153269"/>
    </source>
</evidence>
<evidence type="ECO:0000256" key="1">
    <source>
        <dbReference type="SAM" id="MobiDB-lite"/>
    </source>
</evidence>
<accession>A0A9N7Z4X7</accession>
<dbReference type="AlphaFoldDB" id="A0A9N7Z4X7"/>
<dbReference type="Proteomes" id="UP001153269">
    <property type="component" value="Unassembled WGS sequence"/>
</dbReference>
<reference evidence="2" key="1">
    <citation type="submission" date="2020-03" db="EMBL/GenBank/DDBJ databases">
        <authorList>
            <person name="Weist P."/>
        </authorList>
    </citation>
    <scope>NUCLEOTIDE SEQUENCE</scope>
</reference>
<protein>
    <submittedName>
        <fullName evidence="2">Uncharacterized protein</fullName>
    </submittedName>
</protein>
<sequence>MNTKLISNLFGTSKYWNAQRPGWKAAFQDRSAFHLCLSDMKVTAHEGRRGAGSRQPGRLEGPSSVSRRTRECHCHAECKPSLPPRAVKWKRPALEQAHFSKHVSCTARRKPVNILPHAPLFIFQNLVAGRLLWAGPSRSVLSP</sequence>
<organism evidence="2 3">
    <name type="scientific">Pleuronectes platessa</name>
    <name type="common">European plaice</name>
    <dbReference type="NCBI Taxonomy" id="8262"/>
    <lineage>
        <taxon>Eukaryota</taxon>
        <taxon>Metazoa</taxon>
        <taxon>Chordata</taxon>
        <taxon>Craniata</taxon>
        <taxon>Vertebrata</taxon>
        <taxon>Euteleostomi</taxon>
        <taxon>Actinopterygii</taxon>
        <taxon>Neopterygii</taxon>
        <taxon>Teleostei</taxon>
        <taxon>Neoteleostei</taxon>
        <taxon>Acanthomorphata</taxon>
        <taxon>Carangaria</taxon>
        <taxon>Pleuronectiformes</taxon>
        <taxon>Pleuronectoidei</taxon>
        <taxon>Pleuronectidae</taxon>
        <taxon>Pleuronectes</taxon>
    </lineage>
</organism>
<name>A0A9N7Z4X7_PLEPL</name>